<dbReference type="HOGENOM" id="CLU_2618661_0_0_9"/>
<dbReference type="Proteomes" id="UP000029518">
    <property type="component" value="Chromosome"/>
</dbReference>
<gene>
    <name evidence="1" type="ORF">PBOR_20620</name>
</gene>
<keyword evidence="2" id="KW-1185">Reference proteome</keyword>
<evidence type="ECO:0000313" key="1">
    <source>
        <dbReference type="EMBL" id="AIQ59069.1"/>
    </source>
</evidence>
<sequence length="78" mass="9046">MLRNRNTVMASDDFDMMDNLDYLRMIVIFIDNLCRVSDRLDGAFRAISHYIQLLRGWTYASIRAVQEPACSFVPVADK</sequence>
<name>A0A089MRF2_PAEBO</name>
<proteinExistence type="predicted"/>
<dbReference type="AlphaFoldDB" id="A0A089MRF2"/>
<organism evidence="1 2">
    <name type="scientific">Paenibacillus borealis</name>
    <dbReference type="NCBI Taxonomy" id="160799"/>
    <lineage>
        <taxon>Bacteria</taxon>
        <taxon>Bacillati</taxon>
        <taxon>Bacillota</taxon>
        <taxon>Bacilli</taxon>
        <taxon>Bacillales</taxon>
        <taxon>Paenibacillaceae</taxon>
        <taxon>Paenibacillus</taxon>
    </lineage>
</organism>
<dbReference type="EMBL" id="CP009285">
    <property type="protein sequence ID" value="AIQ59069.1"/>
    <property type="molecule type" value="Genomic_DNA"/>
</dbReference>
<accession>A0A089MRF2</accession>
<dbReference type="KEGG" id="pbd:PBOR_20620"/>
<protein>
    <submittedName>
        <fullName evidence="1">Uncharacterized protein</fullName>
    </submittedName>
</protein>
<reference evidence="1" key="1">
    <citation type="submission" date="2014-08" db="EMBL/GenBank/DDBJ databases">
        <title>Comparative genomics of the Paenibacillus odorifer group.</title>
        <authorList>
            <person name="den Bakker H.C."/>
            <person name="Tsai Y.-C.Y.-C."/>
            <person name="Martin N."/>
            <person name="Korlach J."/>
            <person name="Wiedmann M."/>
        </authorList>
    </citation>
    <scope>NUCLEOTIDE SEQUENCE [LARGE SCALE GENOMIC DNA]</scope>
    <source>
        <strain evidence="1">DSM 13188</strain>
    </source>
</reference>
<evidence type="ECO:0000313" key="2">
    <source>
        <dbReference type="Proteomes" id="UP000029518"/>
    </source>
</evidence>